<keyword evidence="2 5" id="KW-0645">Protease</keyword>
<evidence type="ECO:0000256" key="3">
    <source>
        <dbReference type="ARBA" id="ARBA00022801"/>
    </source>
</evidence>
<dbReference type="EMBL" id="JACJRF010000018">
    <property type="protein sequence ID" value="MBD2344925.1"/>
    <property type="molecule type" value="Genomic_DNA"/>
</dbReference>
<evidence type="ECO:0000256" key="4">
    <source>
        <dbReference type="ARBA" id="ARBA00022825"/>
    </source>
</evidence>
<feature type="active site" description="Charge relay system" evidence="5">
    <location>
        <position position="175"/>
    </location>
</feature>
<feature type="domain" description="Peptidase S8/S53" evidence="8">
    <location>
        <begin position="111"/>
        <end position="370"/>
    </location>
</feature>
<dbReference type="InterPro" id="IPR023827">
    <property type="entry name" value="Peptidase_S8_Asp-AS"/>
</dbReference>
<evidence type="ECO:0000313" key="10">
    <source>
        <dbReference type="Proteomes" id="UP000607281"/>
    </source>
</evidence>
<dbReference type="InterPro" id="IPR023828">
    <property type="entry name" value="Peptidase_S8_Ser-AS"/>
</dbReference>
<sequence length="488" mass="51501">MPTNQNHQNPLSIDGQNSPYLSSSDAFNTENNYTFNLGSRSSYTSDVDDNTIATSTSTYNSTDGYGLVNAGAAVSEAAGQNPYGDVPNLGGNNWGLDMIKAPEVWENGHTGQGVIVAVIDTGVDINHQDLGNNIWTNTREIPGNGIDDDGNGYIDDVHGWNFNNNNNNTLDNNGHGTHVAGIIAGSNNGVGVTGVAYNSQIMPIKVLDESGSGSYSAIANGIYYAVDNGANVINLSLGGSFSNRTLKSAIEYASSKGVVVVMAAGNSGGSTPDYPARYANQTGIAVGAVDANGNLTNFSNRSGNTEMAYVTAPGQGIYSSVPNNQYASYNGTSMAAPYVAGVVALMLSANPNLTEAQVRNIITRTAGNNNSNSTPTTNPGFDFGPILDEFFGGSSAKNTLTSTSSFKYQSFEQNNTLTESSNIPSVVSNNQTSTISNVEVTRRYYQDSVANSLANSPTDINDDNNLDFGQLINQIVRQLEEYQRFLGI</sequence>
<proteinExistence type="inferred from homology"/>
<feature type="active site" description="Charge relay system" evidence="5">
    <location>
        <position position="120"/>
    </location>
</feature>
<dbReference type="Proteomes" id="UP000607281">
    <property type="component" value="Unassembled WGS sequence"/>
</dbReference>
<dbReference type="PROSITE" id="PS00137">
    <property type="entry name" value="SUBTILASE_HIS"/>
    <property type="match status" value="1"/>
</dbReference>
<dbReference type="PANTHER" id="PTHR43399">
    <property type="entry name" value="SUBTILISIN-RELATED"/>
    <property type="match status" value="1"/>
</dbReference>
<dbReference type="InterPro" id="IPR022398">
    <property type="entry name" value="Peptidase_S8_His-AS"/>
</dbReference>
<dbReference type="InterPro" id="IPR034204">
    <property type="entry name" value="PfSUB1-like_cat_dom"/>
</dbReference>
<evidence type="ECO:0000256" key="2">
    <source>
        <dbReference type="ARBA" id="ARBA00022670"/>
    </source>
</evidence>
<dbReference type="Gene3D" id="3.40.50.200">
    <property type="entry name" value="Peptidase S8/S53 domain"/>
    <property type="match status" value="1"/>
</dbReference>
<dbReference type="PROSITE" id="PS00138">
    <property type="entry name" value="SUBTILASE_SER"/>
    <property type="match status" value="1"/>
</dbReference>
<dbReference type="InterPro" id="IPR036852">
    <property type="entry name" value="Peptidase_S8/S53_dom_sf"/>
</dbReference>
<dbReference type="PANTHER" id="PTHR43399:SF4">
    <property type="entry name" value="CELL WALL-ASSOCIATED PROTEASE"/>
    <property type="match status" value="1"/>
</dbReference>
<dbReference type="Pfam" id="PF00082">
    <property type="entry name" value="Peptidase_S8"/>
    <property type="match status" value="1"/>
</dbReference>
<dbReference type="InterPro" id="IPR051048">
    <property type="entry name" value="Peptidase_S8/S53_subtilisin"/>
</dbReference>
<evidence type="ECO:0000256" key="7">
    <source>
        <dbReference type="SAM" id="MobiDB-lite"/>
    </source>
</evidence>
<gene>
    <name evidence="9" type="ORF">H6G18_12320</name>
</gene>
<keyword evidence="10" id="KW-1185">Reference proteome</keyword>
<dbReference type="InterPro" id="IPR000209">
    <property type="entry name" value="Peptidase_S8/S53_dom"/>
</dbReference>
<evidence type="ECO:0000256" key="5">
    <source>
        <dbReference type="PROSITE-ProRule" id="PRU01240"/>
    </source>
</evidence>
<comment type="caution">
    <text evidence="9">The sequence shown here is derived from an EMBL/GenBank/DDBJ whole genome shotgun (WGS) entry which is preliminary data.</text>
</comment>
<dbReference type="PROSITE" id="PS51892">
    <property type="entry name" value="SUBTILASE"/>
    <property type="match status" value="1"/>
</dbReference>
<dbReference type="CDD" id="cd07473">
    <property type="entry name" value="Peptidases_S8_Subtilisin_like"/>
    <property type="match status" value="1"/>
</dbReference>
<name>A0ABR8CT22_9NOST</name>
<comment type="similarity">
    <text evidence="1 5 6">Belongs to the peptidase S8 family.</text>
</comment>
<accession>A0ABR8CT22</accession>
<evidence type="ECO:0000313" key="9">
    <source>
        <dbReference type="EMBL" id="MBD2344925.1"/>
    </source>
</evidence>
<evidence type="ECO:0000256" key="6">
    <source>
        <dbReference type="RuleBase" id="RU003355"/>
    </source>
</evidence>
<dbReference type="PRINTS" id="PR00723">
    <property type="entry name" value="SUBTILISIN"/>
</dbReference>
<keyword evidence="3 5" id="KW-0378">Hydrolase</keyword>
<feature type="active site" description="Charge relay system" evidence="5">
    <location>
        <position position="333"/>
    </location>
</feature>
<keyword evidence="4 5" id="KW-0720">Serine protease</keyword>
<reference evidence="9 10" key="1">
    <citation type="journal article" date="2020" name="ISME J.">
        <title>Comparative genomics reveals insights into cyanobacterial evolution and habitat adaptation.</title>
        <authorList>
            <person name="Chen M.Y."/>
            <person name="Teng W.K."/>
            <person name="Zhao L."/>
            <person name="Hu C.X."/>
            <person name="Zhou Y.K."/>
            <person name="Han B.P."/>
            <person name="Song L.R."/>
            <person name="Shu W.S."/>
        </authorList>
    </citation>
    <scope>NUCLEOTIDE SEQUENCE [LARGE SCALE GENOMIC DNA]</scope>
    <source>
        <strain evidence="9 10">FACHB-260</strain>
    </source>
</reference>
<feature type="region of interest" description="Disordered" evidence="7">
    <location>
        <begin position="1"/>
        <end position="25"/>
    </location>
</feature>
<dbReference type="SUPFAM" id="SSF52743">
    <property type="entry name" value="Subtilisin-like"/>
    <property type="match status" value="1"/>
</dbReference>
<evidence type="ECO:0000259" key="8">
    <source>
        <dbReference type="Pfam" id="PF00082"/>
    </source>
</evidence>
<evidence type="ECO:0000256" key="1">
    <source>
        <dbReference type="ARBA" id="ARBA00011073"/>
    </source>
</evidence>
<dbReference type="PROSITE" id="PS00136">
    <property type="entry name" value="SUBTILASE_ASP"/>
    <property type="match status" value="1"/>
</dbReference>
<dbReference type="InterPro" id="IPR015500">
    <property type="entry name" value="Peptidase_S8_subtilisin-rel"/>
</dbReference>
<dbReference type="RefSeq" id="WP_190407378.1">
    <property type="nucleotide sequence ID" value="NZ_JACJRF010000018.1"/>
</dbReference>
<organism evidence="9 10">
    <name type="scientific">Anabaena subtropica FACHB-260</name>
    <dbReference type="NCBI Taxonomy" id="2692884"/>
    <lineage>
        <taxon>Bacteria</taxon>
        <taxon>Bacillati</taxon>
        <taxon>Cyanobacteriota</taxon>
        <taxon>Cyanophyceae</taxon>
        <taxon>Nostocales</taxon>
        <taxon>Nostocaceae</taxon>
        <taxon>Anabaena</taxon>
    </lineage>
</organism>
<protein>
    <submittedName>
        <fullName evidence="9">S8 family serine peptidase</fullName>
    </submittedName>
</protein>